<dbReference type="EMBL" id="CYHA01000001">
    <property type="protein sequence ID" value="CUA82031.1"/>
    <property type="molecule type" value="Genomic_DNA"/>
</dbReference>
<feature type="transmembrane region" description="Helical" evidence="5">
    <location>
        <begin position="256"/>
        <end position="276"/>
    </location>
</feature>
<evidence type="ECO:0000313" key="7">
    <source>
        <dbReference type="Proteomes" id="UP000243535"/>
    </source>
</evidence>
<feature type="transmembrane region" description="Helical" evidence="5">
    <location>
        <begin position="61"/>
        <end position="80"/>
    </location>
</feature>
<dbReference type="PANTHER" id="PTHR43483">
    <property type="entry name" value="MEMBRANE TRANSPORTER PROTEIN HI_0806-RELATED"/>
    <property type="match status" value="1"/>
</dbReference>
<feature type="transmembrane region" description="Helical" evidence="5">
    <location>
        <begin position="188"/>
        <end position="209"/>
    </location>
</feature>
<proteinExistence type="inferred from homology"/>
<reference evidence="7" key="1">
    <citation type="submission" date="2015-08" db="EMBL/GenBank/DDBJ databases">
        <authorList>
            <person name="Varghese N."/>
        </authorList>
    </citation>
    <scope>NUCLEOTIDE SEQUENCE [LARGE SCALE GENOMIC DNA]</scope>
    <source>
        <strain evidence="7">DSM 17901</strain>
    </source>
</reference>
<evidence type="ECO:0000256" key="1">
    <source>
        <dbReference type="ARBA" id="ARBA00004141"/>
    </source>
</evidence>
<evidence type="ECO:0000256" key="4">
    <source>
        <dbReference type="ARBA" id="ARBA00023136"/>
    </source>
</evidence>
<dbReference type="GO" id="GO:0005886">
    <property type="term" value="C:plasma membrane"/>
    <property type="evidence" value="ECO:0007669"/>
    <property type="project" value="UniProtKB-SubCell"/>
</dbReference>
<keyword evidence="4 5" id="KW-0472">Membrane</keyword>
<dbReference type="Pfam" id="PF01925">
    <property type="entry name" value="TauE"/>
    <property type="match status" value="1"/>
</dbReference>
<dbReference type="InterPro" id="IPR002781">
    <property type="entry name" value="TM_pro_TauE-like"/>
</dbReference>
<comment type="similarity">
    <text evidence="5">Belongs to the 4-toluene sulfonate uptake permease (TSUP) (TC 2.A.102) family.</text>
</comment>
<evidence type="ECO:0000256" key="3">
    <source>
        <dbReference type="ARBA" id="ARBA00022989"/>
    </source>
</evidence>
<name>A0A0K6GTI2_9NEIS</name>
<keyword evidence="7" id="KW-1185">Reference proteome</keyword>
<feature type="transmembrane region" description="Helical" evidence="5">
    <location>
        <begin position="118"/>
        <end position="136"/>
    </location>
</feature>
<keyword evidence="2 5" id="KW-0812">Transmembrane</keyword>
<gene>
    <name evidence="6" type="ORF">Ga0061063_0880</name>
</gene>
<feature type="transmembrane region" description="Helical" evidence="5">
    <location>
        <begin position="148"/>
        <end position="168"/>
    </location>
</feature>
<protein>
    <recommendedName>
        <fullName evidence="5">Probable membrane transporter protein</fullName>
    </recommendedName>
</protein>
<dbReference type="RefSeq" id="WP_141656687.1">
    <property type="nucleotide sequence ID" value="NZ_CYHA01000001.1"/>
</dbReference>
<feature type="transmembrane region" description="Helical" evidence="5">
    <location>
        <begin position="92"/>
        <end position="111"/>
    </location>
</feature>
<feature type="transmembrane region" description="Helical" evidence="5">
    <location>
        <begin position="32"/>
        <end position="49"/>
    </location>
</feature>
<accession>A0A0K6GTI2</accession>
<organism evidence="6 7">
    <name type="scientific">Gulbenkiania indica</name>
    <dbReference type="NCBI Taxonomy" id="375574"/>
    <lineage>
        <taxon>Bacteria</taxon>
        <taxon>Pseudomonadati</taxon>
        <taxon>Pseudomonadota</taxon>
        <taxon>Betaproteobacteria</taxon>
        <taxon>Neisseriales</taxon>
        <taxon>Chromobacteriaceae</taxon>
        <taxon>Gulbenkiania</taxon>
    </lineage>
</organism>
<comment type="subcellular location">
    <subcellularLocation>
        <location evidence="5">Cell membrane</location>
        <topology evidence="5">Multi-pass membrane protein</topology>
    </subcellularLocation>
    <subcellularLocation>
        <location evidence="1">Membrane</location>
        <topology evidence="1">Multi-pass membrane protein</topology>
    </subcellularLocation>
</comment>
<dbReference type="PANTHER" id="PTHR43483:SF3">
    <property type="entry name" value="MEMBRANE TRANSPORTER PROTEIN HI_0806-RELATED"/>
    <property type="match status" value="1"/>
</dbReference>
<sequence>MALPELFGLLPAPGLLLALVCAGVVAGFLAGLLGVGGGLVIVPALVWVLEAAAPGGAHVQHLAVGTSLAVMVFTSFSSVLAHHRKGAVDWSIVRRMVPAMVIGTFAGAQIAGSIPSQALKWFFVAYAYVIAAQMYFNLKPAASRTMPGAAGTFAAGGVIGVVSSFVGIGGGSMSVPFMTWCNVPIHRAIATSAALGWPIAVSGALGYLVSGRAAAGLPWGSVGFVYLPAMVVLLAVTVCFAPLGARMAHRLPVARLKRVFALLMVVMASEMLWSLLRAG</sequence>
<evidence type="ECO:0000256" key="2">
    <source>
        <dbReference type="ARBA" id="ARBA00022692"/>
    </source>
</evidence>
<evidence type="ECO:0000313" key="6">
    <source>
        <dbReference type="EMBL" id="CUA82031.1"/>
    </source>
</evidence>
<dbReference type="OrthoDB" id="457670at2"/>
<dbReference type="AlphaFoldDB" id="A0A0K6GTI2"/>
<feature type="transmembrane region" description="Helical" evidence="5">
    <location>
        <begin position="221"/>
        <end position="244"/>
    </location>
</feature>
<keyword evidence="5" id="KW-1003">Cell membrane</keyword>
<evidence type="ECO:0000256" key="5">
    <source>
        <dbReference type="RuleBase" id="RU363041"/>
    </source>
</evidence>
<dbReference type="STRING" id="375574.GCA_001418035_00678"/>
<dbReference type="Proteomes" id="UP000243535">
    <property type="component" value="Unassembled WGS sequence"/>
</dbReference>
<keyword evidence="3 5" id="KW-1133">Transmembrane helix</keyword>